<dbReference type="InterPro" id="IPR008922">
    <property type="entry name" value="Di-copper_centre_dom_sf"/>
</dbReference>
<dbReference type="InterPro" id="IPR041640">
    <property type="entry name" value="Tyrosinase_C"/>
</dbReference>
<comment type="cofactor">
    <cofactor evidence="1">
        <name>Cu(2+)</name>
        <dbReference type="ChEBI" id="CHEBI:29036"/>
    </cofactor>
</comment>
<reference evidence="13 14" key="1">
    <citation type="submission" date="2018-06" db="EMBL/GenBank/DDBJ databases">
        <title>Complete Genomes of Monosporascus.</title>
        <authorList>
            <person name="Robinson A.J."/>
            <person name="Natvig D.O."/>
        </authorList>
    </citation>
    <scope>NUCLEOTIDE SEQUENCE [LARGE SCALE GENOMIC DNA]</scope>
    <source>
        <strain evidence="13 14">CBS 609.92</strain>
    </source>
</reference>
<dbReference type="PANTHER" id="PTHR11474:SF76">
    <property type="entry name" value="SHKT DOMAIN-CONTAINING PROTEIN"/>
    <property type="match status" value="1"/>
</dbReference>
<keyword evidence="7" id="KW-0503">Monooxygenase</keyword>
<evidence type="ECO:0000313" key="14">
    <source>
        <dbReference type="Proteomes" id="UP000294003"/>
    </source>
</evidence>
<dbReference type="EMBL" id="QJNS01000012">
    <property type="protein sequence ID" value="RYO94199.1"/>
    <property type="molecule type" value="Genomic_DNA"/>
</dbReference>
<feature type="signal peptide" evidence="11">
    <location>
        <begin position="1"/>
        <end position="21"/>
    </location>
</feature>
<keyword evidence="6" id="KW-0186">Copper</keyword>
<dbReference type="PANTHER" id="PTHR11474">
    <property type="entry name" value="TYROSINASE FAMILY MEMBER"/>
    <property type="match status" value="1"/>
</dbReference>
<gene>
    <name evidence="13" type="ORF">DL762_000709</name>
</gene>
<keyword evidence="11" id="KW-0732">Signal</keyword>
<sequence length="571" mass="63434">MLLIRGLWVFVASASVINVNSIPIIGLTTGIDKETGARPARRNINELEAEAGPIWALSALEDGSDSEENSYFGVAGIHGQPYRSWNGVGPVPGGEASGFCPHGEALFISWHRPYITLYEVCVKSAPCRLPADRKQQVLGQKVQQLADEYSGKDASAYKAAGQTFRLPYWDWALDARVPPSCTRQNITVNAPEGSITIRNPLYSYKWHQYPLDQGLFPGSESLENETTRSPNPTSHFPVEDVNTKLAAQAQQIKLKVYHAFAFADTYEKMASMTGNGNSFESPHNDVHNLVGGSFATLTVTSFDPLFMLHHCNLDRLAAIWAAIYFENTVQTTSYQSGGLFATARGEDITADSPLKPFYQADGKTFHTSRSVRDITQFGYTYPELQDLDLDVHQNALRVTELVNDLYGSLPAPRVRRPYPRGYGTQSSREWVVSVEVERSELELPCTIHIYRGDRYAGRTTLLDMPRNGILFDEIPLAGVISASEFRGMSPDAVEDLLEKEFRFEIKKDDGTVLDPMKVPSLRLDVQGFDVRPPSSLSELPKYSGKYTYSKVFAQYNGTRHSINWTATGASS</sequence>
<dbReference type="SUPFAM" id="SSF48056">
    <property type="entry name" value="Di-copper centre-containing domain"/>
    <property type="match status" value="1"/>
</dbReference>
<evidence type="ECO:0000256" key="3">
    <source>
        <dbReference type="ARBA" id="ARBA00011906"/>
    </source>
</evidence>
<evidence type="ECO:0000256" key="5">
    <source>
        <dbReference type="ARBA" id="ARBA00023002"/>
    </source>
</evidence>
<evidence type="ECO:0000256" key="11">
    <source>
        <dbReference type="SAM" id="SignalP"/>
    </source>
</evidence>
<evidence type="ECO:0000256" key="8">
    <source>
        <dbReference type="ARBA" id="ARBA00023101"/>
    </source>
</evidence>
<comment type="catalytic activity">
    <reaction evidence="9">
        <text>2 L-dopa + O2 = 2 L-dopaquinone + 2 H2O</text>
        <dbReference type="Rhea" id="RHEA:34287"/>
        <dbReference type="ChEBI" id="CHEBI:15377"/>
        <dbReference type="ChEBI" id="CHEBI:15379"/>
        <dbReference type="ChEBI" id="CHEBI:57504"/>
        <dbReference type="ChEBI" id="CHEBI:57924"/>
        <dbReference type="EC" id="1.14.18.1"/>
    </reaction>
</comment>
<comment type="caution">
    <text evidence="13">The sequence shown here is derived from an EMBL/GenBank/DDBJ whole genome shotgun (WGS) entry which is preliminary data.</text>
</comment>
<accession>A0ABY0HIJ2</accession>
<name>A0ABY0HIJ2_9PEZI</name>
<proteinExistence type="inferred from homology"/>
<dbReference type="Pfam" id="PF00264">
    <property type="entry name" value="Tyrosinase"/>
    <property type="match status" value="1"/>
</dbReference>
<feature type="domain" description="Tyrosinase copper-binding" evidence="12">
    <location>
        <begin position="303"/>
        <end position="314"/>
    </location>
</feature>
<keyword evidence="4" id="KW-0479">Metal-binding</keyword>
<evidence type="ECO:0000256" key="10">
    <source>
        <dbReference type="ARBA" id="ARBA00048881"/>
    </source>
</evidence>
<dbReference type="Pfam" id="PF18132">
    <property type="entry name" value="Tyrosinase_C"/>
    <property type="match status" value="1"/>
</dbReference>
<keyword evidence="14" id="KW-1185">Reference proteome</keyword>
<organism evidence="13 14">
    <name type="scientific">Monosporascus cannonballus</name>
    <dbReference type="NCBI Taxonomy" id="155416"/>
    <lineage>
        <taxon>Eukaryota</taxon>
        <taxon>Fungi</taxon>
        <taxon>Dikarya</taxon>
        <taxon>Ascomycota</taxon>
        <taxon>Pezizomycotina</taxon>
        <taxon>Sordariomycetes</taxon>
        <taxon>Xylariomycetidae</taxon>
        <taxon>Xylariales</taxon>
        <taxon>Xylariales incertae sedis</taxon>
        <taxon>Monosporascus</taxon>
    </lineage>
</organism>
<dbReference type="Gene3D" id="1.10.1280.10">
    <property type="entry name" value="Di-copper center containing domain from catechol oxidase"/>
    <property type="match status" value="1"/>
</dbReference>
<dbReference type="InterPro" id="IPR002227">
    <property type="entry name" value="Tyrosinase_Cu-bd"/>
</dbReference>
<dbReference type="InterPro" id="IPR050316">
    <property type="entry name" value="Tyrosinase/Hemocyanin"/>
</dbReference>
<protein>
    <recommendedName>
        <fullName evidence="3">tyrosinase</fullName>
        <ecNumber evidence="3">1.14.18.1</ecNumber>
    </recommendedName>
</protein>
<dbReference type="PROSITE" id="PS00498">
    <property type="entry name" value="TYROSINASE_2"/>
    <property type="match status" value="1"/>
</dbReference>
<comment type="catalytic activity">
    <reaction evidence="10">
        <text>L-tyrosine + O2 = L-dopaquinone + H2O</text>
        <dbReference type="Rhea" id="RHEA:18117"/>
        <dbReference type="ChEBI" id="CHEBI:15377"/>
        <dbReference type="ChEBI" id="CHEBI:15379"/>
        <dbReference type="ChEBI" id="CHEBI:57924"/>
        <dbReference type="ChEBI" id="CHEBI:58315"/>
        <dbReference type="EC" id="1.14.18.1"/>
    </reaction>
</comment>
<evidence type="ECO:0000313" key="13">
    <source>
        <dbReference type="EMBL" id="RYO94199.1"/>
    </source>
</evidence>
<dbReference type="PRINTS" id="PR00092">
    <property type="entry name" value="TYROSINASE"/>
</dbReference>
<feature type="chain" id="PRO_5045856509" description="tyrosinase" evidence="11">
    <location>
        <begin position="22"/>
        <end position="571"/>
    </location>
</feature>
<dbReference type="Proteomes" id="UP000294003">
    <property type="component" value="Unassembled WGS sequence"/>
</dbReference>
<keyword evidence="5" id="KW-0560">Oxidoreductase</keyword>
<evidence type="ECO:0000256" key="6">
    <source>
        <dbReference type="ARBA" id="ARBA00023008"/>
    </source>
</evidence>
<dbReference type="EC" id="1.14.18.1" evidence="3"/>
<evidence type="ECO:0000259" key="12">
    <source>
        <dbReference type="PROSITE" id="PS00498"/>
    </source>
</evidence>
<evidence type="ECO:0000256" key="2">
    <source>
        <dbReference type="ARBA" id="ARBA00009928"/>
    </source>
</evidence>
<evidence type="ECO:0000256" key="7">
    <source>
        <dbReference type="ARBA" id="ARBA00023033"/>
    </source>
</evidence>
<evidence type="ECO:0000256" key="1">
    <source>
        <dbReference type="ARBA" id="ARBA00001973"/>
    </source>
</evidence>
<evidence type="ECO:0000256" key="9">
    <source>
        <dbReference type="ARBA" id="ARBA00048233"/>
    </source>
</evidence>
<keyword evidence="8" id="KW-0470">Melanin biosynthesis</keyword>
<evidence type="ECO:0000256" key="4">
    <source>
        <dbReference type="ARBA" id="ARBA00022723"/>
    </source>
</evidence>
<comment type="similarity">
    <text evidence="2">Belongs to the tyrosinase family.</text>
</comment>